<dbReference type="Proteomes" id="UP001165060">
    <property type="component" value="Unassembled WGS sequence"/>
</dbReference>
<dbReference type="InterPro" id="IPR036770">
    <property type="entry name" value="Ankyrin_rpt-contain_sf"/>
</dbReference>
<feature type="compositionally biased region" description="Gly residues" evidence="2">
    <location>
        <begin position="501"/>
        <end position="512"/>
    </location>
</feature>
<comment type="caution">
    <text evidence="3">The sequence shown here is derived from an EMBL/GenBank/DDBJ whole genome shotgun (WGS) entry which is preliminary data.</text>
</comment>
<dbReference type="InterPro" id="IPR003409">
    <property type="entry name" value="MORN"/>
</dbReference>
<keyword evidence="4" id="KW-1185">Reference proteome</keyword>
<feature type="region of interest" description="Disordered" evidence="2">
    <location>
        <begin position="1"/>
        <end position="20"/>
    </location>
</feature>
<evidence type="ECO:0000256" key="2">
    <source>
        <dbReference type="SAM" id="MobiDB-lite"/>
    </source>
</evidence>
<dbReference type="Gene3D" id="2.20.110.10">
    <property type="entry name" value="Histone H3 K4-specific methyltransferase SET7/9 N-terminal domain"/>
    <property type="match status" value="2"/>
</dbReference>
<organism evidence="3 4">
    <name type="scientific">Tetraparma gracilis</name>
    <dbReference type="NCBI Taxonomy" id="2962635"/>
    <lineage>
        <taxon>Eukaryota</taxon>
        <taxon>Sar</taxon>
        <taxon>Stramenopiles</taxon>
        <taxon>Ochrophyta</taxon>
        <taxon>Bolidophyceae</taxon>
        <taxon>Parmales</taxon>
        <taxon>Triparmaceae</taxon>
        <taxon>Tetraparma</taxon>
    </lineage>
</organism>
<dbReference type="PANTHER" id="PTHR23084:SF263">
    <property type="entry name" value="MORN REPEAT-CONTAINING PROTEIN 1"/>
    <property type="match status" value="1"/>
</dbReference>
<feature type="compositionally biased region" description="Acidic residues" evidence="2">
    <location>
        <begin position="37"/>
        <end position="52"/>
    </location>
</feature>
<gene>
    <name evidence="3" type="ORF">TeGR_g278</name>
</gene>
<dbReference type="SUPFAM" id="SSF82185">
    <property type="entry name" value="Histone H3 K4-specific methyltransferase SET7/9 N-terminal domain"/>
    <property type="match status" value="2"/>
</dbReference>
<evidence type="ECO:0000313" key="4">
    <source>
        <dbReference type="Proteomes" id="UP001165060"/>
    </source>
</evidence>
<sequence length="551" mass="61072">MSALSAAAPHRGRRRSSILSGNVTAKLTALKEPSMEVTEEAGGEEDVADDESDISYNEREEADLFIALRANDVAFVKDLLAKHPSLTEVEFGVFEGSDTKDLMPQVKSKRIYTYTGDPDKGFCTPMHVAAEAGHKELVLYLHGLDRFMFEIEDYREKTPAEKANGEAKEAFLEMEGKTKDEMARCEPEGLDRADSGETWGRRIKKLSGYDEIERVLYEGHWKGGKYDGKGTLYYEGTEFREYEGDFADGMFSGHGVLFAPPEGGARVPTKMKKEYAMYIGGMKRGLKDGHGIENDPVEKRKIYDGGFKEGERHGYGVSELASGYKYEGNFERGKMHGAGSYFMPNNERYEGMFVEDQRHGHGSYYTKDGARKDAIWEDGKEDEKQSRDMGRKKFVADPEMLFDNRPGEGGAEGEGAVQTFDRDTCASAFVVRMALVFLDGVGMIMDRRRMDGCGEPPGGEVLAGLGDLVEAAKAKVVKGYVDRQRRKNSSSINMDEEEEALGGGVEGSGDGGRVGRELIASVKRYATEHPRDRIAARLLNSLLRAEADYSA</sequence>
<accession>A0ABQ6MD84</accession>
<dbReference type="PANTHER" id="PTHR23084">
    <property type="entry name" value="PHOSPHATIDYLINOSITOL-4-PHOSPHATE 5-KINASE RELATED"/>
    <property type="match status" value="1"/>
</dbReference>
<protein>
    <submittedName>
        <fullName evidence="3">Uncharacterized protein</fullName>
    </submittedName>
</protein>
<name>A0ABQ6MD84_9STRA</name>
<feature type="region of interest" description="Disordered" evidence="2">
    <location>
        <begin position="30"/>
        <end position="52"/>
    </location>
</feature>
<evidence type="ECO:0000256" key="1">
    <source>
        <dbReference type="ARBA" id="ARBA00022737"/>
    </source>
</evidence>
<proteinExistence type="predicted"/>
<dbReference type="SMART" id="SM00698">
    <property type="entry name" value="MORN"/>
    <property type="match status" value="5"/>
</dbReference>
<feature type="region of interest" description="Disordered" evidence="2">
    <location>
        <begin position="486"/>
        <end position="513"/>
    </location>
</feature>
<evidence type="ECO:0000313" key="3">
    <source>
        <dbReference type="EMBL" id="GMI23959.1"/>
    </source>
</evidence>
<reference evidence="3 4" key="1">
    <citation type="journal article" date="2023" name="Commun. Biol.">
        <title>Genome analysis of Parmales, the sister group of diatoms, reveals the evolutionary specialization of diatoms from phago-mixotrophs to photoautotrophs.</title>
        <authorList>
            <person name="Ban H."/>
            <person name="Sato S."/>
            <person name="Yoshikawa S."/>
            <person name="Yamada K."/>
            <person name="Nakamura Y."/>
            <person name="Ichinomiya M."/>
            <person name="Sato N."/>
            <person name="Blanc-Mathieu R."/>
            <person name="Endo H."/>
            <person name="Kuwata A."/>
            <person name="Ogata H."/>
        </authorList>
    </citation>
    <scope>NUCLEOTIDE SEQUENCE [LARGE SCALE GENOMIC DNA]</scope>
</reference>
<dbReference type="EMBL" id="BRYB01001362">
    <property type="protein sequence ID" value="GMI23959.1"/>
    <property type="molecule type" value="Genomic_DNA"/>
</dbReference>
<dbReference type="Gene3D" id="1.25.40.20">
    <property type="entry name" value="Ankyrin repeat-containing domain"/>
    <property type="match status" value="1"/>
</dbReference>
<dbReference type="Pfam" id="PF02493">
    <property type="entry name" value="MORN"/>
    <property type="match status" value="6"/>
</dbReference>
<keyword evidence="1" id="KW-0677">Repeat</keyword>